<dbReference type="PANTHER" id="PTHR13887">
    <property type="entry name" value="GLUTATHIONE S-TRANSFERASE KAPPA"/>
    <property type="match status" value="1"/>
</dbReference>
<feature type="domain" description="Thioredoxin" evidence="6">
    <location>
        <begin position="81"/>
        <end position="254"/>
    </location>
</feature>
<name>A0ABS9QCJ3_9HYPH</name>
<gene>
    <name evidence="7" type="ORF">L4923_08900</name>
</gene>
<evidence type="ECO:0000256" key="1">
    <source>
        <dbReference type="ARBA" id="ARBA00022729"/>
    </source>
</evidence>
<dbReference type="Proteomes" id="UP001201701">
    <property type="component" value="Unassembled WGS sequence"/>
</dbReference>
<evidence type="ECO:0000256" key="5">
    <source>
        <dbReference type="SAM" id="SignalP"/>
    </source>
</evidence>
<organism evidence="7 8">
    <name type="scientific">Mesorhizobium retamae</name>
    <dbReference type="NCBI Taxonomy" id="2912854"/>
    <lineage>
        <taxon>Bacteria</taxon>
        <taxon>Pseudomonadati</taxon>
        <taxon>Pseudomonadota</taxon>
        <taxon>Alphaproteobacteria</taxon>
        <taxon>Hyphomicrobiales</taxon>
        <taxon>Phyllobacteriaceae</taxon>
        <taxon>Mesorhizobium</taxon>
    </lineage>
</organism>
<dbReference type="Pfam" id="PF01323">
    <property type="entry name" value="DSBA"/>
    <property type="match status" value="1"/>
</dbReference>
<comment type="caution">
    <text evidence="7">The sequence shown here is derived from an EMBL/GenBank/DDBJ whole genome shotgun (WGS) entry which is preliminary data.</text>
</comment>
<dbReference type="Pfam" id="PF18312">
    <property type="entry name" value="ScsC_N"/>
    <property type="match status" value="1"/>
</dbReference>
<evidence type="ECO:0000313" key="8">
    <source>
        <dbReference type="Proteomes" id="UP001201701"/>
    </source>
</evidence>
<dbReference type="InterPro" id="IPR013766">
    <property type="entry name" value="Thioredoxin_domain"/>
</dbReference>
<evidence type="ECO:0000256" key="4">
    <source>
        <dbReference type="ARBA" id="ARBA00023284"/>
    </source>
</evidence>
<dbReference type="Gene3D" id="3.40.30.10">
    <property type="entry name" value="Glutaredoxin"/>
    <property type="match status" value="1"/>
</dbReference>
<accession>A0ABS9QCJ3</accession>
<evidence type="ECO:0000313" key="7">
    <source>
        <dbReference type="EMBL" id="MCG7505136.1"/>
    </source>
</evidence>
<dbReference type="RefSeq" id="WP_239363805.1">
    <property type="nucleotide sequence ID" value="NZ_JAKREW010000006.1"/>
</dbReference>
<keyword evidence="2" id="KW-0560">Oxidoreductase</keyword>
<keyword evidence="3" id="KW-1015">Disulfide bond</keyword>
<dbReference type="CDD" id="cd03023">
    <property type="entry name" value="DsbA_Com1_like"/>
    <property type="match status" value="1"/>
</dbReference>
<dbReference type="InterPro" id="IPR036249">
    <property type="entry name" value="Thioredoxin-like_sf"/>
</dbReference>
<evidence type="ECO:0000259" key="6">
    <source>
        <dbReference type="PROSITE" id="PS51352"/>
    </source>
</evidence>
<sequence length="256" mass="27987">MKKAHLLSTAGAAIALAAFAVGFTASDTRPAFADTKLDRAQVEEIVRDYLLKNPEILLEVQDALETKQKEAQKLASLGVIKENKDEIFNASYDAVVGNPNGKITIVEFYDYNCGYCKRAMTDMSELTKANPDLRFVLKEFPILGPDSQKAHIVSQAFQKLMPEKAGEFHLELLGSQTRATEDTAIKVAVELGADETKLREAMKDPAIMERFAKTYDLANKLAITGTPSYVIGNEVVFGALGADVLTEKIKAAKPTL</sequence>
<keyword evidence="8" id="KW-1185">Reference proteome</keyword>
<dbReference type="PROSITE" id="PS51352">
    <property type="entry name" value="THIOREDOXIN_2"/>
    <property type="match status" value="1"/>
</dbReference>
<dbReference type="EMBL" id="JAKREW010000006">
    <property type="protein sequence ID" value="MCG7505136.1"/>
    <property type="molecule type" value="Genomic_DNA"/>
</dbReference>
<dbReference type="InterPro" id="IPR001853">
    <property type="entry name" value="DSBA-like_thioredoxin_dom"/>
</dbReference>
<dbReference type="InterPro" id="IPR041205">
    <property type="entry name" value="ScsC_N"/>
</dbReference>
<feature type="chain" id="PRO_5045407751" evidence="5">
    <location>
        <begin position="21"/>
        <end position="256"/>
    </location>
</feature>
<protein>
    <submittedName>
        <fullName evidence="7">DsbA family protein</fullName>
    </submittedName>
</protein>
<evidence type="ECO:0000256" key="2">
    <source>
        <dbReference type="ARBA" id="ARBA00023002"/>
    </source>
</evidence>
<dbReference type="SUPFAM" id="SSF52833">
    <property type="entry name" value="Thioredoxin-like"/>
    <property type="match status" value="1"/>
</dbReference>
<reference evidence="7 8" key="1">
    <citation type="submission" date="2022-02" db="EMBL/GenBank/DDBJ databases">
        <title>Draft genome sequence of Mezorhizobium retamae strain IRAMC:0171 isolated from Retama raetam nodules.</title>
        <authorList>
            <person name="Bengaied R."/>
            <person name="Sbissi I."/>
            <person name="Huber K."/>
            <person name="Ghodbane F."/>
            <person name="Nouioui I."/>
            <person name="Tarhouni M."/>
            <person name="Gtari M."/>
        </authorList>
    </citation>
    <scope>NUCLEOTIDE SEQUENCE [LARGE SCALE GENOMIC DNA]</scope>
    <source>
        <strain evidence="7 8">IRAMC:0171</strain>
    </source>
</reference>
<dbReference type="PANTHER" id="PTHR13887:SF14">
    <property type="entry name" value="DISULFIDE BOND FORMATION PROTEIN D"/>
    <property type="match status" value="1"/>
</dbReference>
<keyword evidence="4" id="KW-0676">Redox-active center</keyword>
<feature type="signal peptide" evidence="5">
    <location>
        <begin position="1"/>
        <end position="20"/>
    </location>
</feature>
<keyword evidence="1 5" id="KW-0732">Signal</keyword>
<evidence type="ECO:0000256" key="3">
    <source>
        <dbReference type="ARBA" id="ARBA00023157"/>
    </source>
</evidence>
<proteinExistence type="predicted"/>